<evidence type="ECO:0000256" key="2">
    <source>
        <dbReference type="ARBA" id="ARBA00009212"/>
    </source>
</evidence>
<dbReference type="GO" id="GO:0015385">
    <property type="term" value="F:sodium:proton antiporter activity"/>
    <property type="evidence" value="ECO:0007669"/>
    <property type="project" value="TreeGrafter"/>
</dbReference>
<keyword evidence="6 8" id="KW-1133">Transmembrane helix</keyword>
<evidence type="ECO:0000256" key="3">
    <source>
        <dbReference type="ARBA" id="ARBA00022448"/>
    </source>
</evidence>
<dbReference type="Proteomes" id="UP000192343">
    <property type="component" value="Unassembled WGS sequence"/>
</dbReference>
<evidence type="ECO:0000256" key="8">
    <source>
        <dbReference type="SAM" id="Phobius"/>
    </source>
</evidence>
<feature type="transmembrane region" description="Helical" evidence="8">
    <location>
        <begin position="58"/>
        <end position="78"/>
    </location>
</feature>
<dbReference type="PANTHER" id="PTHR34702">
    <property type="entry name" value="NA(+)/H(+) ANTIPORTER SUBUNIT F1"/>
    <property type="match status" value="1"/>
</dbReference>
<dbReference type="OrthoDB" id="370691at2"/>
<feature type="transmembrane region" description="Helical" evidence="8">
    <location>
        <begin position="34"/>
        <end position="52"/>
    </location>
</feature>
<reference evidence="9 10" key="1">
    <citation type="submission" date="2017-03" db="EMBL/GenBank/DDBJ databases">
        <title>Draft Genome sequence of Marispirochaeta sp. strain JC444.</title>
        <authorList>
            <person name="Shivani Y."/>
            <person name="Subhash Y."/>
            <person name="Sasikala C."/>
            <person name="Ramana C."/>
        </authorList>
    </citation>
    <scope>NUCLEOTIDE SEQUENCE [LARGE SCALE GENOMIC DNA]</scope>
    <source>
        <strain evidence="9 10">JC444</strain>
    </source>
</reference>
<dbReference type="STRING" id="1963862.B4O97_17235"/>
<evidence type="ECO:0000256" key="6">
    <source>
        <dbReference type="ARBA" id="ARBA00022989"/>
    </source>
</evidence>
<keyword evidence="3" id="KW-0813">Transport</keyword>
<comment type="similarity">
    <text evidence="2">Belongs to the CPA3 antiporters (TC 2.A.63) subunit F family.</text>
</comment>
<comment type="subcellular location">
    <subcellularLocation>
        <location evidence="1">Cell membrane</location>
        <topology evidence="1">Multi-pass membrane protein</topology>
    </subcellularLocation>
</comment>
<comment type="caution">
    <text evidence="9">The sequence shown here is derived from an EMBL/GenBank/DDBJ whole genome shotgun (WGS) entry which is preliminary data.</text>
</comment>
<evidence type="ECO:0000256" key="1">
    <source>
        <dbReference type="ARBA" id="ARBA00004651"/>
    </source>
</evidence>
<accession>A0A1Y1RTU7</accession>
<proteinExistence type="inferred from homology"/>
<dbReference type="InterPro" id="IPR007208">
    <property type="entry name" value="MrpF/PhaF-like"/>
</dbReference>
<protein>
    <submittedName>
        <fullName evidence="9">pH regulation protein F</fullName>
    </submittedName>
</protein>
<evidence type="ECO:0000256" key="4">
    <source>
        <dbReference type="ARBA" id="ARBA00022475"/>
    </source>
</evidence>
<keyword evidence="5 8" id="KW-0812">Transmembrane</keyword>
<keyword evidence="10" id="KW-1185">Reference proteome</keyword>
<keyword evidence="7 8" id="KW-0472">Membrane</keyword>
<evidence type="ECO:0000313" key="10">
    <source>
        <dbReference type="Proteomes" id="UP000192343"/>
    </source>
</evidence>
<sequence length="88" mass="9652">MALMLEITIYFLVASSVISLVRVVIGPTVADRMIGLNLVASQILTLLVLVSVALERSIYLDVALVYDIFGFIGILLMTRYFSGKKGEI</sequence>
<dbReference type="AlphaFoldDB" id="A0A1Y1RTU7"/>
<evidence type="ECO:0000256" key="7">
    <source>
        <dbReference type="ARBA" id="ARBA00023136"/>
    </source>
</evidence>
<organism evidence="9 10">
    <name type="scientific">Marispirochaeta aestuarii</name>
    <dbReference type="NCBI Taxonomy" id="1963862"/>
    <lineage>
        <taxon>Bacteria</taxon>
        <taxon>Pseudomonadati</taxon>
        <taxon>Spirochaetota</taxon>
        <taxon>Spirochaetia</taxon>
        <taxon>Spirochaetales</taxon>
        <taxon>Spirochaetaceae</taxon>
        <taxon>Marispirochaeta</taxon>
    </lineage>
</organism>
<gene>
    <name evidence="9" type="ORF">B4O97_17235</name>
</gene>
<dbReference type="EMBL" id="MWQY01000026">
    <property type="protein sequence ID" value="ORC31157.1"/>
    <property type="molecule type" value="Genomic_DNA"/>
</dbReference>
<feature type="transmembrane region" description="Helical" evidence="8">
    <location>
        <begin position="7"/>
        <end position="25"/>
    </location>
</feature>
<keyword evidence="4" id="KW-1003">Cell membrane</keyword>
<dbReference type="Pfam" id="PF04066">
    <property type="entry name" value="MrpF_PhaF"/>
    <property type="match status" value="1"/>
</dbReference>
<evidence type="ECO:0000313" key="9">
    <source>
        <dbReference type="EMBL" id="ORC31157.1"/>
    </source>
</evidence>
<dbReference type="RefSeq" id="WP_083052756.1">
    <property type="nucleotide sequence ID" value="NZ_CAXXQO010000003.1"/>
</dbReference>
<dbReference type="GO" id="GO:0005886">
    <property type="term" value="C:plasma membrane"/>
    <property type="evidence" value="ECO:0007669"/>
    <property type="project" value="UniProtKB-SubCell"/>
</dbReference>
<evidence type="ECO:0000256" key="5">
    <source>
        <dbReference type="ARBA" id="ARBA00022692"/>
    </source>
</evidence>
<name>A0A1Y1RTU7_9SPIO</name>
<dbReference type="PANTHER" id="PTHR34702:SF1">
    <property type="entry name" value="NA(+)_H(+) ANTIPORTER SUBUNIT F"/>
    <property type="match status" value="1"/>
</dbReference>